<feature type="region of interest" description="Disordered" evidence="2">
    <location>
        <begin position="298"/>
        <end position="321"/>
    </location>
</feature>
<feature type="region of interest" description="Disordered" evidence="2">
    <location>
        <begin position="393"/>
        <end position="413"/>
    </location>
</feature>
<evidence type="ECO:0000313" key="4">
    <source>
        <dbReference type="EMBL" id="KAI0529189.1"/>
    </source>
</evidence>
<dbReference type="OrthoDB" id="1096772at2759"/>
<evidence type="ECO:0000259" key="3">
    <source>
        <dbReference type="PROSITE" id="PS50158"/>
    </source>
</evidence>
<dbReference type="InterPro" id="IPR001878">
    <property type="entry name" value="Znf_CCHC"/>
</dbReference>
<dbReference type="EMBL" id="JAGYWB010000002">
    <property type="protein sequence ID" value="KAI0529189.1"/>
    <property type="molecule type" value="Genomic_DNA"/>
</dbReference>
<evidence type="ECO:0000256" key="2">
    <source>
        <dbReference type="SAM" id="MobiDB-lite"/>
    </source>
</evidence>
<feature type="domain" description="CCHC-type" evidence="3">
    <location>
        <begin position="190"/>
        <end position="205"/>
    </location>
</feature>
<keyword evidence="1" id="KW-0863">Zinc-finger</keyword>
<dbReference type="GO" id="GO:0003676">
    <property type="term" value="F:nucleic acid binding"/>
    <property type="evidence" value="ECO:0007669"/>
    <property type="project" value="InterPro"/>
</dbReference>
<evidence type="ECO:0000256" key="1">
    <source>
        <dbReference type="PROSITE-ProRule" id="PRU00047"/>
    </source>
</evidence>
<sequence length="413" mass="47365">MTQKPSYPAAPRKLPRGRLPACTVWRRVASAPLRCDRRGPASRCNFPRWRSVSSTSSHERSFFNCMIFLLEILRLRSCPFRMVNEFIVGMDRWSAAFDPNTFKGVLAPVWVRFPCLPLYCWDEDNIAKIASCLGTPMYIDGNTFRWGKWEFARVCVRIDLEKKLLNGVWVDGSAGRFFQRVEYEKIDLLCYQCGRVGHNREICPENVSIGIQNQSLKEEEVGKENGEKNLQENKPSVISSEYEPWIHVHFKDRRINRGNVARKGLNADRLGNSIREDNNQKNNVQFDRKIMVNKKDNVKGNNVLNPKSRDGHEESVGKENSETVVTNKFAVLSENTEEICLVEQVKDIKTTEKDRECIDTDINHSGLGVFSAAVKVKLAKELKSLGPVDVNHKKKKRYDRLNPKSGERSITPF</sequence>
<dbReference type="GO" id="GO:0008270">
    <property type="term" value="F:zinc ion binding"/>
    <property type="evidence" value="ECO:0007669"/>
    <property type="project" value="UniProtKB-KW"/>
</dbReference>
<dbReference type="PANTHER" id="PTHR31286">
    <property type="entry name" value="GLYCINE-RICH CELL WALL STRUCTURAL PROTEIN 1.8-LIKE"/>
    <property type="match status" value="1"/>
</dbReference>
<dbReference type="InterPro" id="IPR040256">
    <property type="entry name" value="At4g02000-like"/>
</dbReference>
<dbReference type="PROSITE" id="PS50158">
    <property type="entry name" value="ZF_CCHC"/>
    <property type="match status" value="1"/>
</dbReference>
<dbReference type="AlphaFoldDB" id="A0A8T3CAD2"/>
<accession>A0A8T3CAD2</accession>
<keyword evidence="1" id="KW-0862">Zinc</keyword>
<feature type="compositionally biased region" description="Basic and acidic residues" evidence="2">
    <location>
        <begin position="307"/>
        <end position="321"/>
    </location>
</feature>
<protein>
    <recommendedName>
        <fullName evidence="3">CCHC-type domain-containing protein</fullName>
    </recommendedName>
</protein>
<keyword evidence="1" id="KW-0479">Metal-binding</keyword>
<comment type="caution">
    <text evidence="4">The sequence shown here is derived from an EMBL/GenBank/DDBJ whole genome shotgun (WGS) entry which is preliminary data.</text>
</comment>
<name>A0A8T3CAD2_DENNO</name>
<organism evidence="4 5">
    <name type="scientific">Dendrobium nobile</name>
    <name type="common">Orchid</name>
    <dbReference type="NCBI Taxonomy" id="94219"/>
    <lineage>
        <taxon>Eukaryota</taxon>
        <taxon>Viridiplantae</taxon>
        <taxon>Streptophyta</taxon>
        <taxon>Embryophyta</taxon>
        <taxon>Tracheophyta</taxon>
        <taxon>Spermatophyta</taxon>
        <taxon>Magnoliopsida</taxon>
        <taxon>Liliopsida</taxon>
        <taxon>Asparagales</taxon>
        <taxon>Orchidaceae</taxon>
        <taxon>Epidendroideae</taxon>
        <taxon>Malaxideae</taxon>
        <taxon>Dendrobiinae</taxon>
        <taxon>Dendrobium</taxon>
    </lineage>
</organism>
<dbReference type="Proteomes" id="UP000829196">
    <property type="component" value="Unassembled WGS sequence"/>
</dbReference>
<keyword evidence="5" id="KW-1185">Reference proteome</keyword>
<dbReference type="PANTHER" id="PTHR31286:SF99">
    <property type="entry name" value="DUF4283 DOMAIN-CONTAINING PROTEIN"/>
    <property type="match status" value="1"/>
</dbReference>
<evidence type="ECO:0000313" key="5">
    <source>
        <dbReference type="Proteomes" id="UP000829196"/>
    </source>
</evidence>
<proteinExistence type="predicted"/>
<reference evidence="4" key="1">
    <citation type="journal article" date="2022" name="Front. Genet.">
        <title>Chromosome-Scale Assembly of the Dendrobium nobile Genome Provides Insights Into the Molecular Mechanism of the Biosynthesis of the Medicinal Active Ingredient of Dendrobium.</title>
        <authorList>
            <person name="Xu Q."/>
            <person name="Niu S.-C."/>
            <person name="Li K.-L."/>
            <person name="Zheng P.-J."/>
            <person name="Zhang X.-J."/>
            <person name="Jia Y."/>
            <person name="Liu Y."/>
            <person name="Niu Y.-X."/>
            <person name="Yu L.-H."/>
            <person name="Chen D.-F."/>
            <person name="Zhang G.-Q."/>
        </authorList>
    </citation>
    <scope>NUCLEOTIDE SEQUENCE</scope>
    <source>
        <tissue evidence="4">Leaf</tissue>
    </source>
</reference>
<gene>
    <name evidence="4" type="ORF">KFK09_001736</name>
</gene>